<name>M1DHE6_SOLTU</name>
<feature type="region of interest" description="Disordered" evidence="1">
    <location>
        <begin position="1"/>
        <end position="40"/>
    </location>
</feature>
<evidence type="ECO:0000313" key="2">
    <source>
        <dbReference type="EnsemblPlants" id="PGSC0003DMT400089084"/>
    </source>
</evidence>
<keyword evidence="3" id="KW-1185">Reference proteome</keyword>
<feature type="compositionally biased region" description="Low complexity" evidence="1">
    <location>
        <begin position="1"/>
        <end position="34"/>
    </location>
</feature>
<evidence type="ECO:0000313" key="3">
    <source>
        <dbReference type="Proteomes" id="UP000011115"/>
    </source>
</evidence>
<dbReference type="EnsemblPlants" id="PGSC0003DMT400089084">
    <property type="protein sequence ID" value="PGSC0003DMT400089084"/>
    <property type="gene ID" value="PGSC0003DMG400038655"/>
</dbReference>
<dbReference type="PaxDb" id="4113-PGSC0003DMT400089084"/>
<reference evidence="3" key="1">
    <citation type="journal article" date="2011" name="Nature">
        <title>Genome sequence and analysis of the tuber crop potato.</title>
        <authorList>
            <consortium name="The Potato Genome Sequencing Consortium"/>
        </authorList>
    </citation>
    <scope>NUCLEOTIDE SEQUENCE [LARGE SCALE GENOMIC DNA]</scope>
    <source>
        <strain evidence="3">cv. DM1-3 516 R44</strain>
    </source>
</reference>
<dbReference type="Gramene" id="PGSC0003DMT400089084">
    <property type="protein sequence ID" value="PGSC0003DMT400089084"/>
    <property type="gene ID" value="PGSC0003DMG400038655"/>
</dbReference>
<reference evidence="2" key="2">
    <citation type="submission" date="2015-06" db="UniProtKB">
        <authorList>
            <consortium name="EnsemblPlants"/>
        </authorList>
    </citation>
    <scope>IDENTIFICATION</scope>
    <source>
        <strain evidence="2">DM1-3 516 R44</strain>
    </source>
</reference>
<protein>
    <submittedName>
        <fullName evidence="2">Uncharacterized protein</fullName>
    </submittedName>
</protein>
<accession>M1DHE6</accession>
<sequence>MSITESSSKASISQEFENPSSFNFSVPPSEESPSTPVCGVGEMDEFISPATDILVSPVRLSENLLVCSLTLVLSGDKSPNLEAQSVAKPNEGLFTEETNIGSLEVSSTISERVFEGDLPKERVLNLVS</sequence>
<proteinExistence type="predicted"/>
<dbReference type="Proteomes" id="UP000011115">
    <property type="component" value="Unassembled WGS sequence"/>
</dbReference>
<dbReference type="HOGENOM" id="CLU_1963477_0_0_1"/>
<organism evidence="2 3">
    <name type="scientific">Solanum tuberosum</name>
    <name type="common">Potato</name>
    <dbReference type="NCBI Taxonomy" id="4113"/>
    <lineage>
        <taxon>Eukaryota</taxon>
        <taxon>Viridiplantae</taxon>
        <taxon>Streptophyta</taxon>
        <taxon>Embryophyta</taxon>
        <taxon>Tracheophyta</taxon>
        <taxon>Spermatophyta</taxon>
        <taxon>Magnoliopsida</taxon>
        <taxon>eudicotyledons</taxon>
        <taxon>Gunneridae</taxon>
        <taxon>Pentapetalae</taxon>
        <taxon>asterids</taxon>
        <taxon>lamiids</taxon>
        <taxon>Solanales</taxon>
        <taxon>Solanaceae</taxon>
        <taxon>Solanoideae</taxon>
        <taxon>Solaneae</taxon>
        <taxon>Solanum</taxon>
    </lineage>
</organism>
<dbReference type="AlphaFoldDB" id="M1DHE6"/>
<evidence type="ECO:0000256" key="1">
    <source>
        <dbReference type="SAM" id="MobiDB-lite"/>
    </source>
</evidence>
<dbReference type="InParanoid" id="M1DHE6"/>